<dbReference type="Gene3D" id="1.10.510.10">
    <property type="entry name" value="Transferase(Phosphotransferase) domain 1"/>
    <property type="match status" value="1"/>
</dbReference>
<evidence type="ECO:0000313" key="3">
    <source>
        <dbReference type="EMBL" id="PUZ49088.1"/>
    </source>
</evidence>
<dbReference type="SMART" id="SM00220">
    <property type="entry name" value="S_TKc"/>
    <property type="match status" value="1"/>
</dbReference>
<dbReference type="SUPFAM" id="SSF56112">
    <property type="entry name" value="Protein kinase-like (PK-like)"/>
    <property type="match status" value="1"/>
</dbReference>
<dbReference type="InterPro" id="IPR008271">
    <property type="entry name" value="Ser/Thr_kinase_AS"/>
</dbReference>
<protein>
    <recommendedName>
        <fullName evidence="2">Protein kinase domain-containing protein</fullName>
    </recommendedName>
</protein>
<dbReference type="PIRSF" id="PIRSF000654">
    <property type="entry name" value="Integrin-linked_kinase"/>
    <property type="match status" value="1"/>
</dbReference>
<dbReference type="FunFam" id="1.10.510.10:FF:000724">
    <property type="entry name" value="Serine/threonine-protein kinase"/>
    <property type="match status" value="1"/>
</dbReference>
<feature type="domain" description="Protein kinase" evidence="2">
    <location>
        <begin position="1"/>
        <end position="231"/>
    </location>
</feature>
<dbReference type="EMBL" id="CM009755">
    <property type="protein sequence ID" value="PUZ49088.1"/>
    <property type="molecule type" value="Genomic_DNA"/>
</dbReference>
<name>A0A2T7D0G1_9POAL</name>
<evidence type="ECO:0000259" key="2">
    <source>
        <dbReference type="PROSITE" id="PS50011"/>
    </source>
</evidence>
<evidence type="ECO:0000256" key="1">
    <source>
        <dbReference type="SAM" id="MobiDB-lite"/>
    </source>
</evidence>
<gene>
    <name evidence="3" type="ORF">GQ55_7G297500</name>
</gene>
<evidence type="ECO:0000313" key="4">
    <source>
        <dbReference type="Proteomes" id="UP000244336"/>
    </source>
</evidence>
<reference evidence="3 4" key="1">
    <citation type="submission" date="2018-04" db="EMBL/GenBank/DDBJ databases">
        <title>WGS assembly of Panicum hallii var. hallii HAL2.</title>
        <authorList>
            <person name="Lovell J."/>
            <person name="Jenkins J."/>
            <person name="Lowry D."/>
            <person name="Mamidi S."/>
            <person name="Sreedasyam A."/>
            <person name="Weng X."/>
            <person name="Barry K."/>
            <person name="Bonette J."/>
            <person name="Campitelli B."/>
            <person name="Daum C."/>
            <person name="Gordon S."/>
            <person name="Gould B."/>
            <person name="Lipzen A."/>
            <person name="MacQueen A."/>
            <person name="Palacio-Mejia J."/>
            <person name="Plott C."/>
            <person name="Shakirov E."/>
            <person name="Shu S."/>
            <person name="Yoshinaga Y."/>
            <person name="Zane M."/>
            <person name="Rokhsar D."/>
            <person name="Grimwood J."/>
            <person name="Schmutz J."/>
            <person name="Juenger T."/>
        </authorList>
    </citation>
    <scope>NUCLEOTIDE SEQUENCE [LARGE SCALE GENOMIC DNA]</scope>
    <source>
        <strain evidence="4">cv. HAL2</strain>
    </source>
</reference>
<dbReference type="GO" id="GO:0005524">
    <property type="term" value="F:ATP binding"/>
    <property type="evidence" value="ECO:0007669"/>
    <property type="project" value="InterPro"/>
</dbReference>
<dbReference type="PROSITE" id="PS50011">
    <property type="entry name" value="PROTEIN_KINASE_DOM"/>
    <property type="match status" value="1"/>
</dbReference>
<sequence>MREVEVMSKLKHGNLVQLLSYCKDGNERILVYEYMKDKSLDLYIFGEDPKLRDLLNWERRLEIIRGVAKGVAYLHGLNEEVIHRDLKPSNILLDDNWKPKIADFGTAKLFVVDQTDPTLVQTAGYTAPEYITERYLTLKCDVYSFGVMLLEIVSGRKNRNTPTHLSYAWESWNQHRITELLDSAVAQPEPELLFELDRCVQIGLLCVQQSPNDRPTMCAMVTMLNNSSSQIRAPKRLVFDAMTEPRLREADHSAKEGASSTSNGSHTIYLS</sequence>
<dbReference type="InterPro" id="IPR000719">
    <property type="entry name" value="Prot_kinase_dom"/>
</dbReference>
<feature type="region of interest" description="Disordered" evidence="1">
    <location>
        <begin position="248"/>
        <end position="271"/>
    </location>
</feature>
<dbReference type="STRING" id="1504633.A0A2T7D0G1"/>
<dbReference type="InterPro" id="IPR011009">
    <property type="entry name" value="Kinase-like_dom_sf"/>
</dbReference>
<feature type="compositionally biased region" description="Polar residues" evidence="1">
    <location>
        <begin position="258"/>
        <end position="271"/>
    </location>
</feature>
<dbReference type="Pfam" id="PF00069">
    <property type="entry name" value="Pkinase"/>
    <property type="match status" value="1"/>
</dbReference>
<dbReference type="Gramene" id="PUZ49088">
    <property type="protein sequence ID" value="PUZ49088"/>
    <property type="gene ID" value="GQ55_7G297500"/>
</dbReference>
<proteinExistence type="predicted"/>
<accession>A0A2T7D0G1</accession>
<dbReference type="AlphaFoldDB" id="A0A2T7D0G1"/>
<dbReference type="PANTHER" id="PTHR27006">
    <property type="entry name" value="PROMASTIGOTE SURFACE ANTIGEN PROTEIN PSA"/>
    <property type="match status" value="1"/>
</dbReference>
<dbReference type="PROSITE" id="PS00108">
    <property type="entry name" value="PROTEIN_KINASE_ST"/>
    <property type="match status" value="1"/>
</dbReference>
<dbReference type="Proteomes" id="UP000244336">
    <property type="component" value="Chromosome 7"/>
</dbReference>
<dbReference type="OrthoDB" id="689796at2759"/>
<dbReference type="Gene3D" id="3.30.200.20">
    <property type="entry name" value="Phosphorylase Kinase, domain 1"/>
    <property type="match status" value="1"/>
</dbReference>
<keyword evidence="4" id="KW-1185">Reference proteome</keyword>
<dbReference type="PANTHER" id="PTHR27006:SF624">
    <property type="entry name" value="PROTEIN KINASE DOMAIN-CONTAINING PROTEIN"/>
    <property type="match status" value="1"/>
</dbReference>
<dbReference type="GO" id="GO:0004672">
    <property type="term" value="F:protein kinase activity"/>
    <property type="evidence" value="ECO:0007669"/>
    <property type="project" value="InterPro"/>
</dbReference>
<organism evidence="3 4">
    <name type="scientific">Panicum hallii var. hallii</name>
    <dbReference type="NCBI Taxonomy" id="1504633"/>
    <lineage>
        <taxon>Eukaryota</taxon>
        <taxon>Viridiplantae</taxon>
        <taxon>Streptophyta</taxon>
        <taxon>Embryophyta</taxon>
        <taxon>Tracheophyta</taxon>
        <taxon>Spermatophyta</taxon>
        <taxon>Magnoliopsida</taxon>
        <taxon>Liliopsida</taxon>
        <taxon>Poales</taxon>
        <taxon>Poaceae</taxon>
        <taxon>PACMAD clade</taxon>
        <taxon>Panicoideae</taxon>
        <taxon>Panicodae</taxon>
        <taxon>Paniceae</taxon>
        <taxon>Panicinae</taxon>
        <taxon>Panicum</taxon>
        <taxon>Panicum sect. Panicum</taxon>
    </lineage>
</organism>